<evidence type="ECO:0000256" key="14">
    <source>
        <dbReference type="RuleBase" id="RU000461"/>
    </source>
</evidence>
<dbReference type="GO" id="GO:0016020">
    <property type="term" value="C:membrane"/>
    <property type="evidence" value="ECO:0007669"/>
    <property type="project" value="UniProtKB-SubCell"/>
</dbReference>
<keyword evidence="10 13" id="KW-0408">Iron</keyword>
<dbReference type="OrthoDB" id="2789670at2759"/>
<keyword evidence="12" id="KW-0472">Membrane</keyword>
<dbReference type="SUPFAM" id="SSF48264">
    <property type="entry name" value="Cytochrome P450"/>
    <property type="match status" value="1"/>
</dbReference>
<gene>
    <name evidence="15" type="ORF">SISNIDRAFT_516006</name>
</gene>
<dbReference type="Proteomes" id="UP000076722">
    <property type="component" value="Unassembled WGS sequence"/>
</dbReference>
<feature type="binding site" description="axial binding residue" evidence="13">
    <location>
        <position position="439"/>
    </location>
    <ligand>
        <name>heme</name>
        <dbReference type="ChEBI" id="CHEBI:30413"/>
    </ligand>
    <ligandPart>
        <name>Fe</name>
        <dbReference type="ChEBI" id="CHEBI:18248"/>
    </ligandPart>
</feature>
<evidence type="ECO:0000313" key="16">
    <source>
        <dbReference type="Proteomes" id="UP000076722"/>
    </source>
</evidence>
<dbReference type="GO" id="GO:0005506">
    <property type="term" value="F:iron ion binding"/>
    <property type="evidence" value="ECO:0007669"/>
    <property type="project" value="InterPro"/>
</dbReference>
<evidence type="ECO:0000256" key="12">
    <source>
        <dbReference type="ARBA" id="ARBA00023136"/>
    </source>
</evidence>
<dbReference type="EMBL" id="KV419413">
    <property type="protein sequence ID" value="KZS91873.1"/>
    <property type="molecule type" value="Genomic_DNA"/>
</dbReference>
<evidence type="ECO:0000256" key="13">
    <source>
        <dbReference type="PIRSR" id="PIRSR602401-1"/>
    </source>
</evidence>
<keyword evidence="5 13" id="KW-0349">Heme</keyword>
<evidence type="ECO:0000256" key="2">
    <source>
        <dbReference type="ARBA" id="ARBA00004370"/>
    </source>
</evidence>
<evidence type="ECO:0000256" key="3">
    <source>
        <dbReference type="ARBA" id="ARBA00005179"/>
    </source>
</evidence>
<dbReference type="GO" id="GO:0004497">
    <property type="term" value="F:monooxygenase activity"/>
    <property type="evidence" value="ECO:0007669"/>
    <property type="project" value="UniProtKB-KW"/>
</dbReference>
<keyword evidence="11 14" id="KW-0503">Monooxygenase</keyword>
<dbReference type="InterPro" id="IPR036396">
    <property type="entry name" value="Cyt_P450_sf"/>
</dbReference>
<dbReference type="GO" id="GO:0020037">
    <property type="term" value="F:heme binding"/>
    <property type="evidence" value="ECO:0007669"/>
    <property type="project" value="InterPro"/>
</dbReference>
<comment type="subcellular location">
    <subcellularLocation>
        <location evidence="2">Membrane</location>
    </subcellularLocation>
</comment>
<dbReference type="InterPro" id="IPR001128">
    <property type="entry name" value="Cyt_P450"/>
</dbReference>
<dbReference type="InterPro" id="IPR002401">
    <property type="entry name" value="Cyt_P450_E_grp-I"/>
</dbReference>
<keyword evidence="7 13" id="KW-0479">Metal-binding</keyword>
<dbReference type="InterPro" id="IPR050364">
    <property type="entry name" value="Cytochrome_P450_fung"/>
</dbReference>
<evidence type="ECO:0000256" key="8">
    <source>
        <dbReference type="ARBA" id="ARBA00022989"/>
    </source>
</evidence>
<dbReference type="PROSITE" id="PS00086">
    <property type="entry name" value="CYTOCHROME_P450"/>
    <property type="match status" value="1"/>
</dbReference>
<keyword evidence="8" id="KW-1133">Transmembrane helix</keyword>
<dbReference type="CDD" id="cd11065">
    <property type="entry name" value="CYP64-like"/>
    <property type="match status" value="1"/>
</dbReference>
<evidence type="ECO:0000256" key="6">
    <source>
        <dbReference type="ARBA" id="ARBA00022692"/>
    </source>
</evidence>
<evidence type="ECO:0000256" key="4">
    <source>
        <dbReference type="ARBA" id="ARBA00010617"/>
    </source>
</evidence>
<evidence type="ECO:0000256" key="10">
    <source>
        <dbReference type="ARBA" id="ARBA00023004"/>
    </source>
</evidence>
<reference evidence="15 16" key="1">
    <citation type="journal article" date="2016" name="Mol. Biol. Evol.">
        <title>Comparative Genomics of Early-Diverging Mushroom-Forming Fungi Provides Insights into the Origins of Lignocellulose Decay Capabilities.</title>
        <authorList>
            <person name="Nagy L.G."/>
            <person name="Riley R."/>
            <person name="Tritt A."/>
            <person name="Adam C."/>
            <person name="Daum C."/>
            <person name="Floudas D."/>
            <person name="Sun H."/>
            <person name="Yadav J.S."/>
            <person name="Pangilinan J."/>
            <person name="Larsson K.H."/>
            <person name="Matsuura K."/>
            <person name="Barry K."/>
            <person name="Labutti K."/>
            <person name="Kuo R."/>
            <person name="Ohm R.A."/>
            <person name="Bhattacharya S.S."/>
            <person name="Shirouzu T."/>
            <person name="Yoshinaga Y."/>
            <person name="Martin F.M."/>
            <person name="Grigoriev I.V."/>
            <person name="Hibbett D.S."/>
        </authorList>
    </citation>
    <scope>NUCLEOTIDE SEQUENCE [LARGE SCALE GENOMIC DNA]</scope>
    <source>
        <strain evidence="15 16">HHB9708</strain>
    </source>
</reference>
<evidence type="ECO:0000256" key="1">
    <source>
        <dbReference type="ARBA" id="ARBA00001971"/>
    </source>
</evidence>
<dbReference type="PANTHER" id="PTHR46300:SF2">
    <property type="entry name" value="CYTOCHROME P450 MONOOXYGENASE ALNH-RELATED"/>
    <property type="match status" value="1"/>
</dbReference>
<organism evidence="15 16">
    <name type="scientific">Sistotremastrum niveocremeum HHB9708</name>
    <dbReference type="NCBI Taxonomy" id="1314777"/>
    <lineage>
        <taxon>Eukaryota</taxon>
        <taxon>Fungi</taxon>
        <taxon>Dikarya</taxon>
        <taxon>Basidiomycota</taxon>
        <taxon>Agaricomycotina</taxon>
        <taxon>Agaricomycetes</taxon>
        <taxon>Sistotremastrales</taxon>
        <taxon>Sistotremastraceae</taxon>
        <taxon>Sertulicium</taxon>
        <taxon>Sertulicium niveocremeum</taxon>
    </lineage>
</organism>
<evidence type="ECO:0000313" key="15">
    <source>
        <dbReference type="EMBL" id="KZS91873.1"/>
    </source>
</evidence>
<dbReference type="Gene3D" id="1.10.630.10">
    <property type="entry name" value="Cytochrome P450"/>
    <property type="match status" value="1"/>
</dbReference>
<accession>A0A164SWR0</accession>
<dbReference type="InterPro" id="IPR017972">
    <property type="entry name" value="Cyt_P450_CS"/>
</dbReference>
<proteinExistence type="inferred from homology"/>
<protein>
    <submittedName>
        <fullName evidence="15">Cytochrome P450</fullName>
    </submittedName>
</protein>
<evidence type="ECO:0000256" key="7">
    <source>
        <dbReference type="ARBA" id="ARBA00022723"/>
    </source>
</evidence>
<dbReference type="GO" id="GO:0016705">
    <property type="term" value="F:oxidoreductase activity, acting on paired donors, with incorporation or reduction of molecular oxygen"/>
    <property type="evidence" value="ECO:0007669"/>
    <property type="project" value="InterPro"/>
</dbReference>
<keyword evidence="9 14" id="KW-0560">Oxidoreductase</keyword>
<dbReference type="PANTHER" id="PTHR46300">
    <property type="entry name" value="P450, PUTATIVE (EUROFUNG)-RELATED-RELATED"/>
    <property type="match status" value="1"/>
</dbReference>
<dbReference type="STRING" id="1314777.A0A164SWR0"/>
<evidence type="ECO:0000256" key="9">
    <source>
        <dbReference type="ARBA" id="ARBA00023002"/>
    </source>
</evidence>
<keyword evidence="6" id="KW-0812">Transmembrane</keyword>
<dbReference type="AlphaFoldDB" id="A0A164SWR0"/>
<comment type="pathway">
    <text evidence="3">Secondary metabolite biosynthesis.</text>
</comment>
<dbReference type="Pfam" id="PF00067">
    <property type="entry name" value="p450"/>
    <property type="match status" value="1"/>
</dbReference>
<sequence>MAITVFFVAFLSLALFLWWNHRRNIDKRPPSPPGPKPHWLVGHTFQVPQTKAWLYFEKLGKEFGPIVKLSLAGDDIVVLNDPKDAEELLNKRSSNYSSRKPLIYAGKYLSGNKRLVLLPYGPTLKKQRQAFHQMLQPRVVGSYESMQLLESSKFLYDMLTSPESAFLNCKRFSASLVFYLSYGRRLSPDDADLTEVLSILDSIIEDCYPGTHLVDTFPFLDFDYVWFRKMFGEQKWKKEAREKHDREVRFYGRLLREVKDRMSKGEVVECFAARLWEQKEKHELDDESMAYVAGSAFEAGTGTTSGSILFFIMAMILYPDALQKARKEIDSIVGEDFESPPTFEHYNQLPYCVALCKEVFRWIPAAPGGFPHYSDEDDEYQGYEIRAKTMVIPNIWAMQHNEQVFPDPKRFIPERFLGVDKADELTEGHWAFGFGRRICPGRYMGAKSVWIGIVQLIWAFNIGPDYDKDGNPIPIDVDAVTSGINIEPLEFGMRLTPRSERHANCIRRMWSEMQNKIQ</sequence>
<comment type="similarity">
    <text evidence="4 14">Belongs to the cytochrome P450 family.</text>
</comment>
<name>A0A164SWR0_9AGAM</name>
<evidence type="ECO:0000256" key="11">
    <source>
        <dbReference type="ARBA" id="ARBA00023033"/>
    </source>
</evidence>
<comment type="cofactor">
    <cofactor evidence="1 13">
        <name>heme</name>
        <dbReference type="ChEBI" id="CHEBI:30413"/>
    </cofactor>
</comment>
<evidence type="ECO:0000256" key="5">
    <source>
        <dbReference type="ARBA" id="ARBA00022617"/>
    </source>
</evidence>
<keyword evidence="16" id="KW-1185">Reference proteome</keyword>
<dbReference type="PRINTS" id="PR00463">
    <property type="entry name" value="EP450I"/>
</dbReference>